<sequence length="275" mass="28836">MTTLGVVFLPQNPPETLPAVARAAGAAGLEELWLWEDCFLGGGVSSVAAALASSTHVRVGLGVMPVPLRNVALVAMEIATLCRMFGDRVMPGVGHGVQDWMAQVGARPASPMTLLREYVTALQALLRGDMVTTEGRYVRLDGVRLDWPPDPAPPLWLGATGPKTLRLSGELAHGTILSGGTSPELTARARELTGGHPLAVFVPAATGPGAEQRLAALTLDHPGVHGDAAQIADAVMPWIEAGATSVILQPTPDEPDLPGFIRFVAEQVRPKIPRA</sequence>
<dbReference type="InterPro" id="IPR036661">
    <property type="entry name" value="Luciferase-like_sf"/>
</dbReference>
<dbReference type="InterPro" id="IPR050564">
    <property type="entry name" value="F420-G6PD/mer"/>
</dbReference>
<dbReference type="RefSeq" id="WP_189080870.1">
    <property type="nucleotide sequence ID" value="NZ_BMMX01000020.1"/>
</dbReference>
<dbReference type="InterPro" id="IPR011251">
    <property type="entry name" value="Luciferase-like_dom"/>
</dbReference>
<reference evidence="3" key="1">
    <citation type="journal article" date="2014" name="Int. J. Syst. Evol. Microbiol.">
        <title>Complete genome sequence of Corynebacterium casei LMG S-19264T (=DSM 44701T), isolated from a smear-ripened cheese.</title>
        <authorList>
            <consortium name="US DOE Joint Genome Institute (JGI-PGF)"/>
            <person name="Walter F."/>
            <person name="Albersmeier A."/>
            <person name="Kalinowski J."/>
            <person name="Ruckert C."/>
        </authorList>
    </citation>
    <scope>NUCLEOTIDE SEQUENCE</scope>
    <source>
        <strain evidence="3">CGMCC 4.7299</strain>
    </source>
</reference>
<dbReference type="CDD" id="cd01097">
    <property type="entry name" value="Tetrahydromethanopterin_reductase"/>
    <property type="match status" value="1"/>
</dbReference>
<dbReference type="PANTHER" id="PTHR43244">
    <property type="match status" value="1"/>
</dbReference>
<feature type="domain" description="Luciferase-like" evidence="2">
    <location>
        <begin position="12"/>
        <end position="191"/>
    </location>
</feature>
<dbReference type="GO" id="GO:0016705">
    <property type="term" value="F:oxidoreductase activity, acting on paired donors, with incorporation or reduction of molecular oxygen"/>
    <property type="evidence" value="ECO:0007669"/>
    <property type="project" value="InterPro"/>
</dbReference>
<proteinExistence type="predicted"/>
<accession>A0A8J3C0R6</accession>
<evidence type="ECO:0000313" key="4">
    <source>
        <dbReference type="Proteomes" id="UP000656042"/>
    </source>
</evidence>
<name>A0A8J3C0R6_9ACTN</name>
<evidence type="ECO:0000313" key="3">
    <source>
        <dbReference type="EMBL" id="GGL02249.1"/>
    </source>
</evidence>
<evidence type="ECO:0000256" key="1">
    <source>
        <dbReference type="ARBA" id="ARBA00023002"/>
    </source>
</evidence>
<dbReference type="Pfam" id="PF00296">
    <property type="entry name" value="Bac_luciferase"/>
    <property type="match status" value="1"/>
</dbReference>
<dbReference type="Gene3D" id="3.20.20.30">
    <property type="entry name" value="Luciferase-like domain"/>
    <property type="match status" value="1"/>
</dbReference>
<dbReference type="PANTHER" id="PTHR43244:SF1">
    <property type="entry name" value="5,10-METHYLENETETRAHYDROMETHANOPTERIN REDUCTASE"/>
    <property type="match status" value="1"/>
</dbReference>
<dbReference type="SUPFAM" id="SSF51679">
    <property type="entry name" value="Bacterial luciferase-like"/>
    <property type="match status" value="1"/>
</dbReference>
<dbReference type="AlphaFoldDB" id="A0A8J3C0R6"/>
<dbReference type="Proteomes" id="UP000656042">
    <property type="component" value="Unassembled WGS sequence"/>
</dbReference>
<organism evidence="3 4">
    <name type="scientific">Mangrovihabitans endophyticus</name>
    <dbReference type="NCBI Taxonomy" id="1751298"/>
    <lineage>
        <taxon>Bacteria</taxon>
        <taxon>Bacillati</taxon>
        <taxon>Actinomycetota</taxon>
        <taxon>Actinomycetes</taxon>
        <taxon>Micromonosporales</taxon>
        <taxon>Micromonosporaceae</taxon>
        <taxon>Mangrovihabitans</taxon>
    </lineage>
</organism>
<comment type="caution">
    <text evidence="3">The sequence shown here is derived from an EMBL/GenBank/DDBJ whole genome shotgun (WGS) entry which is preliminary data.</text>
</comment>
<protein>
    <submittedName>
        <fullName evidence="3">Oxidoreductase</fullName>
    </submittedName>
</protein>
<keyword evidence="4" id="KW-1185">Reference proteome</keyword>
<gene>
    <name evidence="3" type="ORF">GCM10012284_40940</name>
</gene>
<dbReference type="EMBL" id="BMMX01000020">
    <property type="protein sequence ID" value="GGL02249.1"/>
    <property type="molecule type" value="Genomic_DNA"/>
</dbReference>
<keyword evidence="1" id="KW-0560">Oxidoreductase</keyword>
<reference evidence="3" key="2">
    <citation type="submission" date="2020-09" db="EMBL/GenBank/DDBJ databases">
        <authorList>
            <person name="Sun Q."/>
            <person name="Zhou Y."/>
        </authorList>
    </citation>
    <scope>NUCLEOTIDE SEQUENCE</scope>
    <source>
        <strain evidence="3">CGMCC 4.7299</strain>
    </source>
</reference>
<evidence type="ECO:0000259" key="2">
    <source>
        <dbReference type="Pfam" id="PF00296"/>
    </source>
</evidence>